<reference evidence="4" key="1">
    <citation type="submission" date="2019-06" db="EMBL/GenBank/DDBJ databases">
        <authorList>
            <person name="Zheng W."/>
        </authorList>
    </citation>
    <scope>NUCLEOTIDE SEQUENCE</scope>
    <source>
        <strain evidence="4">QDHG01</strain>
    </source>
</reference>
<sequence>MSVEAQWSTSPTPIELFSISSGVNLTCSSTYDEIDKYSAIKITEVEGYISYVVLPCTVLIGSTVLIWKACSKDRKQIYSNNQWILHLILGINVTLILFKYIGTLVIKEDTPELFYTNCKNFIGCDGFENKNNLVSQCYFCKVSGAIEITVDIFTICLSVLFSEITKRIVIDAECRAKELKELTKTCFISASSIAFVIVLLLVFPTSPSLKLGLSNTLSCGIAQVPDDTDSLNSLIRIWPLPLCFVVLRTWYLIATKSPLQNSPTIATLSRKCIVLIISFMIYLISRAYLQIVFMKIPGNYESACTQPSFVDTRIACKILERLFPLIVAFLCAVNKLTCNKNRNLVNDDDSDDGRAEERISVVQPQTEQIMVNEMDNYIIRSILMSLCTLFRLKTQQEGDRVLHHTNFLFDLQKEYISTEQMPINIIQDSKQPFEVQVKDLYYSSLDELRTNYFNVSLERLRERFLLINNVLSMVKFVRGSKEKFKFTTQCNQFTINTLSREEMQNLKNKSSFIEQYAKHMQDNHKKSFLTRIIGLYEIKLPNNLKFNIMITDNLLGIDMKRPLKNNLYPVLAKSSDNDKESVYFEGDEETKLEMSMLQQSGVRLHMKEKEKDELLENLLRDLCFLCKDFKLEGYRLHVIELGTMLTMPLKPFVSHNNNEEENETETESYTIIDPTIPREALIPEKPQTVEENGISTSTPLLQSSPPQSSPPPSSGQTIFIQKGRDSSLPSTLTQQSQKTVVSEQIRIPYGHFPQGEKAFRLALIDLFSLPHSSMSRKNINATTILSKASFKSTDLKQTEMTSSEKYANVIQKYVKSIIISST</sequence>
<evidence type="ECO:0000313" key="4">
    <source>
        <dbReference type="EMBL" id="TNV83537.1"/>
    </source>
</evidence>
<feature type="transmembrane region" description="Helical" evidence="2">
    <location>
        <begin position="182"/>
        <end position="203"/>
    </location>
</feature>
<feature type="compositionally biased region" description="Low complexity" evidence="1">
    <location>
        <begin position="695"/>
        <end position="706"/>
    </location>
</feature>
<dbReference type="AlphaFoldDB" id="A0A8J8T5V5"/>
<comment type="caution">
    <text evidence="4">The sequence shown here is derived from an EMBL/GenBank/DDBJ whole genome shotgun (WGS) entry which is preliminary data.</text>
</comment>
<keyword evidence="5" id="KW-1185">Reference proteome</keyword>
<evidence type="ECO:0000256" key="2">
    <source>
        <dbReference type="SAM" id="Phobius"/>
    </source>
</evidence>
<dbReference type="EMBL" id="RRYP01003738">
    <property type="protein sequence ID" value="TNV83537.1"/>
    <property type="molecule type" value="Genomic_DNA"/>
</dbReference>
<dbReference type="InterPro" id="IPR002498">
    <property type="entry name" value="PInositol-4-P-4/5-kinase_core"/>
</dbReference>
<feature type="domain" description="PIPK" evidence="3">
    <location>
        <begin position="479"/>
        <end position="816"/>
    </location>
</feature>
<feature type="region of interest" description="Disordered" evidence="1">
    <location>
        <begin position="656"/>
        <end position="677"/>
    </location>
</feature>
<feature type="transmembrane region" description="Helical" evidence="2">
    <location>
        <begin position="273"/>
        <end position="293"/>
    </location>
</feature>
<organism evidence="4 5">
    <name type="scientific">Halteria grandinella</name>
    <dbReference type="NCBI Taxonomy" id="5974"/>
    <lineage>
        <taxon>Eukaryota</taxon>
        <taxon>Sar</taxon>
        <taxon>Alveolata</taxon>
        <taxon>Ciliophora</taxon>
        <taxon>Intramacronucleata</taxon>
        <taxon>Spirotrichea</taxon>
        <taxon>Stichotrichia</taxon>
        <taxon>Sporadotrichida</taxon>
        <taxon>Halteriidae</taxon>
        <taxon>Halteria</taxon>
    </lineage>
</organism>
<dbReference type="Proteomes" id="UP000785679">
    <property type="component" value="Unassembled WGS sequence"/>
</dbReference>
<feature type="region of interest" description="Disordered" evidence="1">
    <location>
        <begin position="690"/>
        <end position="718"/>
    </location>
</feature>
<dbReference type="InterPro" id="IPR027484">
    <property type="entry name" value="PInositol-4-P-5-kinase_N"/>
</dbReference>
<feature type="transmembrane region" description="Helical" evidence="2">
    <location>
        <begin position="235"/>
        <end position="253"/>
    </location>
</feature>
<dbReference type="Gene3D" id="3.30.800.10">
    <property type="entry name" value="Phosphatidylinositol Phosphate Kinase II Beta"/>
    <property type="match status" value="1"/>
</dbReference>
<gene>
    <name evidence="4" type="ORF">FGO68_gene1186</name>
</gene>
<dbReference type="Pfam" id="PF01504">
    <property type="entry name" value="PIP5K"/>
    <property type="match status" value="1"/>
</dbReference>
<evidence type="ECO:0000313" key="5">
    <source>
        <dbReference type="Proteomes" id="UP000785679"/>
    </source>
</evidence>
<name>A0A8J8T5V5_HALGN</name>
<feature type="transmembrane region" description="Helical" evidence="2">
    <location>
        <begin position="83"/>
        <end position="106"/>
    </location>
</feature>
<feature type="transmembrane region" description="Helical" evidence="2">
    <location>
        <begin position="142"/>
        <end position="161"/>
    </location>
</feature>
<keyword evidence="2" id="KW-1133">Transmembrane helix</keyword>
<evidence type="ECO:0000259" key="3">
    <source>
        <dbReference type="Pfam" id="PF01504"/>
    </source>
</evidence>
<accession>A0A8J8T5V5</accession>
<dbReference type="GO" id="GO:0052742">
    <property type="term" value="F:phosphatidylinositol kinase activity"/>
    <property type="evidence" value="ECO:0007669"/>
    <property type="project" value="InterPro"/>
</dbReference>
<feature type="transmembrane region" description="Helical" evidence="2">
    <location>
        <begin position="48"/>
        <end position="71"/>
    </location>
</feature>
<dbReference type="GO" id="GO:0046488">
    <property type="term" value="P:phosphatidylinositol metabolic process"/>
    <property type="evidence" value="ECO:0007669"/>
    <property type="project" value="InterPro"/>
</dbReference>
<evidence type="ECO:0000256" key="1">
    <source>
        <dbReference type="SAM" id="MobiDB-lite"/>
    </source>
</evidence>
<protein>
    <recommendedName>
        <fullName evidence="3">PIPK domain-containing protein</fullName>
    </recommendedName>
</protein>
<dbReference type="SUPFAM" id="SSF56104">
    <property type="entry name" value="SAICAR synthase-like"/>
    <property type="match status" value="1"/>
</dbReference>
<proteinExistence type="predicted"/>
<keyword evidence="2" id="KW-0472">Membrane</keyword>
<keyword evidence="2" id="KW-0812">Transmembrane</keyword>